<keyword evidence="3 8" id="KW-1134">Transmembrane beta strand</keyword>
<dbReference type="InterPro" id="IPR000531">
    <property type="entry name" value="Beta-barrel_TonB"/>
</dbReference>
<reference evidence="14" key="1">
    <citation type="submission" date="2018-05" db="EMBL/GenBank/DDBJ databases">
        <title>Pedobacter paludis sp. nov., isolated from wetland soil.</title>
        <authorList>
            <person name="Zhang Y."/>
        </authorList>
    </citation>
    <scope>NUCLEOTIDE SEQUENCE [LARGE SCALE GENOMIC DNA]</scope>
    <source>
        <strain evidence="14">R-8</strain>
    </source>
</reference>
<dbReference type="Proteomes" id="UP000245391">
    <property type="component" value="Unassembled WGS sequence"/>
</dbReference>
<feature type="chain" id="PRO_5016266846" description="SusC/RagA family protein" evidence="10">
    <location>
        <begin position="23"/>
        <end position="1043"/>
    </location>
</feature>
<name>A0A317F3B4_9SPHI</name>
<dbReference type="InterPro" id="IPR039426">
    <property type="entry name" value="TonB-dep_rcpt-like"/>
</dbReference>
<evidence type="ECO:0000256" key="10">
    <source>
        <dbReference type="SAM" id="SignalP"/>
    </source>
</evidence>
<evidence type="ECO:0000256" key="6">
    <source>
        <dbReference type="ARBA" id="ARBA00023136"/>
    </source>
</evidence>
<evidence type="ECO:0000313" key="14">
    <source>
        <dbReference type="Proteomes" id="UP000245391"/>
    </source>
</evidence>
<sequence>MKRKLLKCVLLFIVLLVTKVSAQERTVTGVVTAKEDGLPLPGVSVKIANTKNGVSTGADGTYSIKVNGNAVIQFSSIGYVIQNITIGKATKVNVSLTSEAKALTDVVVIGYGTAKRKDVTGSVASIKGEDLAGKPVASFDQALAGKVTGVQVTNSSGILGAGPRIRIRGTNSISSGTDPLYVVDGMVIISSGSSSVASINPLGDINPNDIQSVDVLKDGAATAIYGSRGANGVIIITTKKGTKGQTKVNYNSWFAWANVAKRFDLLNANQFVTIANEKLANSGTTTPQAVLATDASGNVIDTDWQNVVYNKDAFQQNHNISFSGATDQSNYYFSLGYADLKGIITANSQTKYQFSGKFEQKALSNRLTFGMSATGSYVTNFGLNSGTSSLSGNVGNAIRALPNVGAFNADGSYNLSSDNARLGKGANLKEIDDNYTNIKYVLDHNIFRNQTFTLLGNGFADLKIIDGLNLRSQISTMNIFGEDYQYLDPLHGDGGSATKGYELQQYIPRFRYSWTNTLNYSKTIGDHSFGAVVGIEYQKSKDRSFYASGSQLSSTFFSGENIISNSLTQSTYGIGGGVSENAYKSYFARANYAYKDRYLVSGTYRIDAISSLPLGNQSAKLPGVSVGWRVSQESFIKDSESLKFINDLKIRGGYAKTGNTDIGNYPFAGTFGAATYGVQSGLAYTQVGNSSLKFETSGKYDVGIDATLFDNRITITADYFKNNIDNLILAAPTAPSLGVPGNSINQNVGKMYNKGYEFAVSADVLRSTPFKWNTSFNLTLVKNQITQLSNNNSDITYTYNINRVGESIGTLYGYEYAGVNAANGNPLYVKANGQVIQGNIANQTYYNYDPANPTALTTATTLSAADKKILGQSNPTYYGGFVNNFSYKGFDLNINMVFSGGNKVMNITRQESLLNQKFLNNGAEILNRWTTVGQVTDVPKLYYGRDAFINLTSSTVSRFVEDGKFIRAQDIVLGYSFPTSLTNKIKLSRLRIYAQVQNAFVITPYSGLDPELNYSTSTNSQAGLDYNTNPKARTFLVGLNVGF</sequence>
<dbReference type="InterPro" id="IPR008969">
    <property type="entry name" value="CarboxyPept-like_regulatory"/>
</dbReference>
<evidence type="ECO:0000256" key="3">
    <source>
        <dbReference type="ARBA" id="ARBA00022452"/>
    </source>
</evidence>
<evidence type="ECO:0000259" key="11">
    <source>
        <dbReference type="Pfam" id="PF00593"/>
    </source>
</evidence>
<comment type="similarity">
    <text evidence="8 9">Belongs to the TonB-dependent receptor family.</text>
</comment>
<dbReference type="InterPro" id="IPR023997">
    <property type="entry name" value="TonB-dep_OMP_SusC/RagA_CS"/>
</dbReference>
<comment type="subcellular location">
    <subcellularLocation>
        <location evidence="1 8">Cell outer membrane</location>
        <topology evidence="1 8">Multi-pass membrane protein</topology>
    </subcellularLocation>
</comment>
<dbReference type="Pfam" id="PF00593">
    <property type="entry name" value="TonB_dep_Rec_b-barrel"/>
    <property type="match status" value="1"/>
</dbReference>
<feature type="domain" description="TonB-dependent receptor-like beta-barrel" evidence="11">
    <location>
        <begin position="412"/>
        <end position="852"/>
    </location>
</feature>
<dbReference type="Gene3D" id="2.60.40.1120">
    <property type="entry name" value="Carboxypeptidase-like, regulatory domain"/>
    <property type="match status" value="1"/>
</dbReference>
<evidence type="ECO:0000256" key="1">
    <source>
        <dbReference type="ARBA" id="ARBA00004571"/>
    </source>
</evidence>
<evidence type="ECO:0000256" key="8">
    <source>
        <dbReference type="PROSITE-ProRule" id="PRU01360"/>
    </source>
</evidence>
<evidence type="ECO:0000313" key="13">
    <source>
        <dbReference type="EMBL" id="PWS33661.1"/>
    </source>
</evidence>
<keyword evidence="6 8" id="KW-0472">Membrane</keyword>
<dbReference type="InterPro" id="IPR012910">
    <property type="entry name" value="Plug_dom"/>
</dbReference>
<dbReference type="Gene3D" id="2.170.130.10">
    <property type="entry name" value="TonB-dependent receptor, plug domain"/>
    <property type="match status" value="1"/>
</dbReference>
<feature type="domain" description="TonB-dependent receptor plug" evidence="12">
    <location>
        <begin position="116"/>
        <end position="233"/>
    </location>
</feature>
<evidence type="ECO:0000256" key="7">
    <source>
        <dbReference type="ARBA" id="ARBA00023237"/>
    </source>
</evidence>
<dbReference type="RefSeq" id="WP_109928244.1">
    <property type="nucleotide sequence ID" value="NZ_QGNY01000001.1"/>
</dbReference>
<evidence type="ECO:0000256" key="4">
    <source>
        <dbReference type="ARBA" id="ARBA00022692"/>
    </source>
</evidence>
<keyword evidence="5 9" id="KW-0798">TonB box</keyword>
<keyword evidence="14" id="KW-1185">Reference proteome</keyword>
<dbReference type="AlphaFoldDB" id="A0A317F3B4"/>
<dbReference type="EMBL" id="QGNY01000001">
    <property type="protein sequence ID" value="PWS33661.1"/>
    <property type="molecule type" value="Genomic_DNA"/>
</dbReference>
<keyword evidence="10" id="KW-0732">Signal</keyword>
<protein>
    <recommendedName>
        <fullName evidence="15">SusC/RagA family protein</fullName>
    </recommendedName>
</protein>
<gene>
    <name evidence="13" type="ORF">DF947_03345</name>
</gene>
<accession>A0A317F3B4</accession>
<dbReference type="Gene3D" id="2.40.170.20">
    <property type="entry name" value="TonB-dependent receptor, beta-barrel domain"/>
    <property type="match status" value="1"/>
</dbReference>
<organism evidence="13 14">
    <name type="scientific">Pedobacter paludis</name>
    <dbReference type="NCBI Taxonomy" id="2203212"/>
    <lineage>
        <taxon>Bacteria</taxon>
        <taxon>Pseudomonadati</taxon>
        <taxon>Bacteroidota</taxon>
        <taxon>Sphingobacteriia</taxon>
        <taxon>Sphingobacteriales</taxon>
        <taxon>Sphingobacteriaceae</taxon>
        <taxon>Pedobacter</taxon>
    </lineage>
</organism>
<dbReference type="InterPro" id="IPR037066">
    <property type="entry name" value="Plug_dom_sf"/>
</dbReference>
<dbReference type="InterPro" id="IPR036942">
    <property type="entry name" value="Beta-barrel_TonB_sf"/>
</dbReference>
<dbReference type="InterPro" id="IPR023996">
    <property type="entry name" value="TonB-dep_OMP_SusC/RagA"/>
</dbReference>
<keyword evidence="2 8" id="KW-0813">Transport</keyword>
<dbReference type="NCBIfam" id="TIGR04056">
    <property type="entry name" value="OMP_RagA_SusC"/>
    <property type="match status" value="1"/>
</dbReference>
<evidence type="ECO:0000259" key="12">
    <source>
        <dbReference type="Pfam" id="PF07715"/>
    </source>
</evidence>
<dbReference type="SUPFAM" id="SSF49464">
    <property type="entry name" value="Carboxypeptidase regulatory domain-like"/>
    <property type="match status" value="1"/>
</dbReference>
<dbReference type="PROSITE" id="PS52016">
    <property type="entry name" value="TONB_DEPENDENT_REC_3"/>
    <property type="match status" value="1"/>
</dbReference>
<evidence type="ECO:0000256" key="9">
    <source>
        <dbReference type="RuleBase" id="RU003357"/>
    </source>
</evidence>
<evidence type="ECO:0008006" key="15">
    <source>
        <dbReference type="Google" id="ProtNLM"/>
    </source>
</evidence>
<keyword evidence="4 8" id="KW-0812">Transmembrane</keyword>
<comment type="caution">
    <text evidence="13">The sequence shown here is derived from an EMBL/GenBank/DDBJ whole genome shotgun (WGS) entry which is preliminary data.</text>
</comment>
<keyword evidence="7 8" id="KW-0998">Cell outer membrane</keyword>
<dbReference type="Pfam" id="PF13715">
    <property type="entry name" value="CarbopepD_reg_2"/>
    <property type="match status" value="1"/>
</dbReference>
<dbReference type="OrthoDB" id="9768177at2"/>
<dbReference type="Pfam" id="PF07715">
    <property type="entry name" value="Plug"/>
    <property type="match status" value="1"/>
</dbReference>
<proteinExistence type="inferred from homology"/>
<dbReference type="SUPFAM" id="SSF56935">
    <property type="entry name" value="Porins"/>
    <property type="match status" value="1"/>
</dbReference>
<feature type="signal peptide" evidence="10">
    <location>
        <begin position="1"/>
        <end position="22"/>
    </location>
</feature>
<dbReference type="GO" id="GO:0009279">
    <property type="term" value="C:cell outer membrane"/>
    <property type="evidence" value="ECO:0007669"/>
    <property type="project" value="UniProtKB-SubCell"/>
</dbReference>
<evidence type="ECO:0000256" key="5">
    <source>
        <dbReference type="ARBA" id="ARBA00023077"/>
    </source>
</evidence>
<dbReference type="NCBIfam" id="TIGR04057">
    <property type="entry name" value="SusC_RagA_signa"/>
    <property type="match status" value="1"/>
</dbReference>
<evidence type="ECO:0000256" key="2">
    <source>
        <dbReference type="ARBA" id="ARBA00022448"/>
    </source>
</evidence>